<dbReference type="Proteomes" id="UP001596303">
    <property type="component" value="Unassembled WGS sequence"/>
</dbReference>
<gene>
    <name evidence="1" type="ORF">ACFQDM_05210</name>
</gene>
<protein>
    <submittedName>
        <fullName evidence="1">Uncharacterized protein</fullName>
    </submittedName>
</protein>
<keyword evidence="2" id="KW-1185">Reference proteome</keyword>
<dbReference type="RefSeq" id="WP_377376405.1">
    <property type="nucleotide sequence ID" value="NZ_JBHSSW010000005.1"/>
</dbReference>
<sequence length="94" mass="10311">MNGQICISSSLDAGERTCFPNSSIRLGVVFSESNDQMHFSAEFTTLNSEPIVFDIVHNVEIKFINQTDTKKLASSGGVFDIYEGAKKIGTGRFD</sequence>
<name>A0ABW1S893_9PROT</name>
<dbReference type="EMBL" id="JBHSSW010000005">
    <property type="protein sequence ID" value="MFC6197464.1"/>
    <property type="molecule type" value="Genomic_DNA"/>
</dbReference>
<organism evidence="1 2">
    <name type="scientific">Ponticaulis profundi</name>
    <dbReference type="NCBI Taxonomy" id="2665222"/>
    <lineage>
        <taxon>Bacteria</taxon>
        <taxon>Pseudomonadati</taxon>
        <taxon>Pseudomonadota</taxon>
        <taxon>Alphaproteobacteria</taxon>
        <taxon>Hyphomonadales</taxon>
        <taxon>Hyphomonadaceae</taxon>
        <taxon>Ponticaulis</taxon>
    </lineage>
</organism>
<proteinExistence type="predicted"/>
<evidence type="ECO:0000313" key="2">
    <source>
        <dbReference type="Proteomes" id="UP001596303"/>
    </source>
</evidence>
<reference evidence="2" key="1">
    <citation type="journal article" date="2019" name="Int. J. Syst. Evol. Microbiol.">
        <title>The Global Catalogue of Microorganisms (GCM) 10K type strain sequencing project: providing services to taxonomists for standard genome sequencing and annotation.</title>
        <authorList>
            <consortium name="The Broad Institute Genomics Platform"/>
            <consortium name="The Broad Institute Genome Sequencing Center for Infectious Disease"/>
            <person name="Wu L."/>
            <person name="Ma J."/>
        </authorList>
    </citation>
    <scope>NUCLEOTIDE SEQUENCE [LARGE SCALE GENOMIC DNA]</scope>
    <source>
        <strain evidence="2">CGMCC-1.15741</strain>
    </source>
</reference>
<comment type="caution">
    <text evidence="1">The sequence shown here is derived from an EMBL/GenBank/DDBJ whole genome shotgun (WGS) entry which is preliminary data.</text>
</comment>
<evidence type="ECO:0000313" key="1">
    <source>
        <dbReference type="EMBL" id="MFC6197464.1"/>
    </source>
</evidence>
<accession>A0ABW1S893</accession>